<proteinExistence type="predicted"/>
<dbReference type="InterPro" id="IPR003953">
    <property type="entry name" value="FAD-dep_OxRdtase_2_FAD-bd"/>
</dbReference>
<keyword evidence="1" id="KW-0285">Flavoprotein</keyword>
<dbReference type="GO" id="GO:0016491">
    <property type="term" value="F:oxidoreductase activity"/>
    <property type="evidence" value="ECO:0007669"/>
    <property type="project" value="UniProtKB-KW"/>
</dbReference>
<evidence type="ECO:0000313" key="4">
    <source>
        <dbReference type="EMBL" id="GAH71638.1"/>
    </source>
</evidence>
<gene>
    <name evidence="4" type="ORF">S03H2_55051</name>
</gene>
<comment type="caution">
    <text evidence="4">The sequence shown here is derived from an EMBL/GenBank/DDBJ whole genome shotgun (WGS) entry which is preliminary data.</text>
</comment>
<evidence type="ECO:0000256" key="1">
    <source>
        <dbReference type="ARBA" id="ARBA00022630"/>
    </source>
</evidence>
<accession>X1JPC1</accession>
<reference evidence="4" key="1">
    <citation type="journal article" date="2014" name="Front. Microbiol.">
        <title>High frequency of phylogenetically diverse reductive dehalogenase-homologous genes in deep subseafloor sedimentary metagenomes.</title>
        <authorList>
            <person name="Kawai M."/>
            <person name="Futagami T."/>
            <person name="Toyoda A."/>
            <person name="Takaki Y."/>
            <person name="Nishi S."/>
            <person name="Hori S."/>
            <person name="Arai W."/>
            <person name="Tsubouchi T."/>
            <person name="Morono Y."/>
            <person name="Uchiyama I."/>
            <person name="Ito T."/>
            <person name="Fujiyama A."/>
            <person name="Inagaki F."/>
            <person name="Takami H."/>
        </authorList>
    </citation>
    <scope>NUCLEOTIDE SEQUENCE</scope>
    <source>
        <strain evidence="4">Expedition CK06-06</strain>
    </source>
</reference>
<keyword evidence="2" id="KW-0560">Oxidoreductase</keyword>
<protein>
    <recommendedName>
        <fullName evidence="3">FAD-dependent oxidoreductase 2 FAD-binding domain-containing protein</fullName>
    </recommendedName>
</protein>
<sequence length="68" mass="6798">MSGNENLAGKALEWPYPVNYGRENEVCADVLVLGGGLAGCHAAINAAKRGASVVVVDKGAVIRSGSGG</sequence>
<dbReference type="InterPro" id="IPR036188">
    <property type="entry name" value="FAD/NAD-bd_sf"/>
</dbReference>
<dbReference type="Gene3D" id="3.50.50.60">
    <property type="entry name" value="FAD/NAD(P)-binding domain"/>
    <property type="match status" value="1"/>
</dbReference>
<organism evidence="4">
    <name type="scientific">marine sediment metagenome</name>
    <dbReference type="NCBI Taxonomy" id="412755"/>
    <lineage>
        <taxon>unclassified sequences</taxon>
        <taxon>metagenomes</taxon>
        <taxon>ecological metagenomes</taxon>
    </lineage>
</organism>
<evidence type="ECO:0000259" key="3">
    <source>
        <dbReference type="Pfam" id="PF00890"/>
    </source>
</evidence>
<dbReference type="SUPFAM" id="SSF51905">
    <property type="entry name" value="FAD/NAD(P)-binding domain"/>
    <property type="match status" value="1"/>
</dbReference>
<dbReference type="AlphaFoldDB" id="X1JPC1"/>
<feature type="non-terminal residue" evidence="4">
    <location>
        <position position="68"/>
    </location>
</feature>
<feature type="domain" description="FAD-dependent oxidoreductase 2 FAD-binding" evidence="3">
    <location>
        <begin position="29"/>
        <end position="65"/>
    </location>
</feature>
<name>X1JPC1_9ZZZZ</name>
<evidence type="ECO:0000256" key="2">
    <source>
        <dbReference type="ARBA" id="ARBA00023002"/>
    </source>
</evidence>
<dbReference type="Pfam" id="PF00890">
    <property type="entry name" value="FAD_binding_2"/>
    <property type="match status" value="1"/>
</dbReference>
<dbReference type="EMBL" id="BARU01035138">
    <property type="protein sequence ID" value="GAH71638.1"/>
    <property type="molecule type" value="Genomic_DNA"/>
</dbReference>